<dbReference type="VEuPathDB" id="FungiDB:DNF11_1258"/>
<protein>
    <submittedName>
        <fullName evidence="2">Mitotic checkpoint protein PRCC_Cterm</fullName>
    </submittedName>
</protein>
<evidence type="ECO:0000313" key="2">
    <source>
        <dbReference type="EMBL" id="AYO42208.1"/>
    </source>
</evidence>
<dbReference type="EMBL" id="CP033149">
    <property type="protein sequence ID" value="AYO42208.1"/>
    <property type="molecule type" value="Genomic_DNA"/>
</dbReference>
<evidence type="ECO:0000256" key="1">
    <source>
        <dbReference type="SAM" id="MobiDB-lite"/>
    </source>
</evidence>
<gene>
    <name evidence="2" type="ORF">DNF11_1258</name>
</gene>
<dbReference type="STRING" id="425264.A0A3G2S544"/>
<accession>A0A3G2S544</accession>
<dbReference type="Pfam" id="PF10253">
    <property type="entry name" value="PRCC"/>
    <property type="match status" value="1"/>
</dbReference>
<name>A0A3G2S544_MALR7</name>
<reference evidence="2 3" key="1">
    <citation type="submission" date="2018-10" db="EMBL/GenBank/DDBJ databases">
        <title>Complete genome sequence of Malassezia restricta CBS 7877.</title>
        <authorList>
            <person name="Morand S.C."/>
            <person name="Bertignac M."/>
            <person name="Iltis A."/>
            <person name="Kolder I."/>
            <person name="Pirovano W."/>
            <person name="Jourdain R."/>
            <person name="Clavaud C."/>
        </authorList>
    </citation>
    <scope>NUCLEOTIDE SEQUENCE [LARGE SCALE GENOMIC DNA]</scope>
    <source>
        <strain evidence="2 3">CBS 7877</strain>
    </source>
</reference>
<keyword evidence="3" id="KW-1185">Reference proteome</keyword>
<feature type="compositionally biased region" description="Basic and acidic residues" evidence="1">
    <location>
        <begin position="159"/>
        <end position="173"/>
    </location>
</feature>
<dbReference type="OrthoDB" id="2555634at2759"/>
<dbReference type="InterPro" id="IPR018800">
    <property type="entry name" value="PRCC"/>
</dbReference>
<feature type="region of interest" description="Disordered" evidence="1">
    <location>
        <begin position="159"/>
        <end position="212"/>
    </location>
</feature>
<dbReference type="AlphaFoldDB" id="A0A3G2S544"/>
<dbReference type="Proteomes" id="UP000269793">
    <property type="component" value="Chromosome II"/>
</dbReference>
<feature type="region of interest" description="Disordered" evidence="1">
    <location>
        <begin position="1"/>
        <end position="112"/>
    </location>
</feature>
<proteinExistence type="predicted"/>
<organism evidence="2 3">
    <name type="scientific">Malassezia restricta (strain ATCC 96810 / NBRC 103918 / CBS 7877)</name>
    <name type="common">Seborrheic dermatitis infection agent</name>
    <dbReference type="NCBI Taxonomy" id="425264"/>
    <lineage>
        <taxon>Eukaryota</taxon>
        <taxon>Fungi</taxon>
        <taxon>Dikarya</taxon>
        <taxon>Basidiomycota</taxon>
        <taxon>Ustilaginomycotina</taxon>
        <taxon>Malasseziomycetes</taxon>
        <taxon>Malasseziales</taxon>
        <taxon>Malasseziaceae</taxon>
        <taxon>Malassezia</taxon>
    </lineage>
</organism>
<sequence length="331" mass="36640">MPLVAAYESDSDEEIAPSDAVNAHHDAPPSGLSLPPPKRPAPQAKRQIVVESAPSSRSSDEKPLPKRARHDKNASSTGTHSLLNMLPAPQNKASKRTPKPARDESDEDVLLEDDARMTLYDVPNEKLAKGNEDFRAMLGLAPKAPTKDQRQAPVIVSETHHGQHETVQQERQTEPALTAAPSFSAAPVIEDRTKSEPEPSMDAYPGWKRDPDGSWYPVTPEAHAIYAAWAQYAQKEAELQVPHHAQVATVDASAELDRIPKAPSQAPAPETRPESLVSEKLRTDKFTNMRARTRGQLTSLLAMAHENRPMLEERWSQGKSKMRENKKRYGF</sequence>
<feature type="region of interest" description="Disordered" evidence="1">
    <location>
        <begin position="311"/>
        <end position="331"/>
    </location>
</feature>
<evidence type="ECO:0000313" key="3">
    <source>
        <dbReference type="Proteomes" id="UP000269793"/>
    </source>
</evidence>